<proteinExistence type="predicted"/>
<dbReference type="EMBL" id="FXAH01000017">
    <property type="protein sequence ID" value="SMF72950.1"/>
    <property type="molecule type" value="Genomic_DNA"/>
</dbReference>
<name>A0A1X7GPT7_TRICW</name>
<accession>A0A1X7GPT7</accession>
<dbReference type="OrthoDB" id="580979at2"/>
<gene>
    <name evidence="1" type="ORF">SAMN06295900_11755</name>
</gene>
<dbReference type="Proteomes" id="UP000192911">
    <property type="component" value="Unassembled WGS sequence"/>
</dbReference>
<dbReference type="RefSeq" id="WP_102623062.1">
    <property type="nucleotide sequence ID" value="NZ_QLKX01000018.1"/>
</dbReference>
<evidence type="ECO:0008006" key="3">
    <source>
        <dbReference type="Google" id="ProtNLM"/>
    </source>
</evidence>
<evidence type="ECO:0000313" key="2">
    <source>
        <dbReference type="Proteomes" id="UP000192911"/>
    </source>
</evidence>
<keyword evidence="2" id="KW-1185">Reference proteome</keyword>
<dbReference type="STRING" id="28094.SAMN06295900_11755"/>
<reference evidence="2" key="1">
    <citation type="submission" date="2017-04" db="EMBL/GenBank/DDBJ databases">
        <authorList>
            <person name="Varghese N."/>
            <person name="Submissions S."/>
        </authorList>
    </citation>
    <scope>NUCLEOTIDE SEQUENCE [LARGE SCALE GENOMIC DNA]</scope>
    <source>
        <strain evidence="2">Ballard 720</strain>
    </source>
</reference>
<evidence type="ECO:0000313" key="1">
    <source>
        <dbReference type="EMBL" id="SMF72950.1"/>
    </source>
</evidence>
<protein>
    <recommendedName>
        <fullName evidence="3">DGQHR domain-containing protein</fullName>
    </recommendedName>
</protein>
<sequence>MMRRYRYPALMTVQGSGVKPLIVFSAPAAEIEAWAGVPQKKRFGVSQESVGFQREQNSKRIAALKKFFQDSENVVQNPLLCASRLSDPSQCKFIPASEPDGETNGFGFLEINVPDFATWSFQEILGKVRDYIEGRVPELAGRMPSKELIATLKDQARIDGHISGDIADLEVDHVDADGEVAAETNSSSDVGAVLFEESHIFDFWEDVAARHEIAKQIPDPIDQDEFIGFSRDALTSYLCPVVLVDGQHRLRGANAAARDRLLQPDLQAEIESRIGGGENAEDVENSLLLRESRKLSVSLLLTDDPAEQVFQFVVVNQKATPIGRALLGTIVSTTLSNDELGRVATRLKDAAIELEESQAITYLARHKSSPFCGLVERGLASDQKDLLQWNVFASIISVFKDLSGGRLFHQKTDFADAWRKRFLDDSPITDSYESFGCQTRFEYWSKLDGPWRDVFIVFFAKIRDEFGDTSNPDRWNYWGRPRESNLFNKISLTILAADFFEYLVTTRTRIKDASEVASLVDDWLDAVNRAYFDRDWNLSGIKKDNPGIRKQWAALWSEYRKNPAQLPDKRNFRTAVLD</sequence>
<dbReference type="AlphaFoldDB" id="A0A1X7GPT7"/>
<organism evidence="1 2">
    <name type="scientific">Trinickia caryophylli</name>
    <name type="common">Paraburkholderia caryophylli</name>
    <dbReference type="NCBI Taxonomy" id="28094"/>
    <lineage>
        <taxon>Bacteria</taxon>
        <taxon>Pseudomonadati</taxon>
        <taxon>Pseudomonadota</taxon>
        <taxon>Betaproteobacteria</taxon>
        <taxon>Burkholderiales</taxon>
        <taxon>Burkholderiaceae</taxon>
        <taxon>Trinickia</taxon>
    </lineage>
</organism>